<accession>A0A290ZGI7</accession>
<dbReference type="KEGG" id="apre:CNX65_10200"/>
<dbReference type="EMBL" id="CP023445">
    <property type="protein sequence ID" value="ATE58092.1"/>
    <property type="molecule type" value="Genomic_DNA"/>
</dbReference>
<dbReference type="NCBIfam" id="NF041638">
    <property type="entry name" value="QRL_CxxC_CxxC"/>
    <property type="match status" value="1"/>
</dbReference>
<organism evidence="1 2">
    <name type="scientific">Actinosynnema pretiosum</name>
    <dbReference type="NCBI Taxonomy" id="42197"/>
    <lineage>
        <taxon>Bacteria</taxon>
        <taxon>Bacillati</taxon>
        <taxon>Actinomycetota</taxon>
        <taxon>Actinomycetes</taxon>
        <taxon>Pseudonocardiales</taxon>
        <taxon>Pseudonocardiaceae</taxon>
        <taxon>Actinosynnema</taxon>
    </lineage>
</organism>
<gene>
    <name evidence="1" type="ORF">CNX65_10200</name>
</gene>
<evidence type="ECO:0000313" key="1">
    <source>
        <dbReference type="EMBL" id="ATE58092.1"/>
    </source>
</evidence>
<reference evidence="1" key="1">
    <citation type="submission" date="2017-09" db="EMBL/GenBank/DDBJ databases">
        <title>Complete Genome Sequence of ansamitocin-producing Bacterium Actinosynnema pretiosum X47.</title>
        <authorList>
            <person name="Cao G."/>
            <person name="Zong G."/>
            <person name="Zhong C."/>
            <person name="Fu J."/>
        </authorList>
    </citation>
    <scope>NUCLEOTIDE SEQUENCE [LARGE SCALE GENOMIC DNA]</scope>
    <source>
        <strain evidence="1">X47</strain>
    </source>
</reference>
<name>A0A290ZGI7_9PSEU</name>
<dbReference type="AlphaFoldDB" id="A0A290ZGI7"/>
<proteinExistence type="predicted"/>
<sequence length="115" mass="12867">MPLLSYGCAPKDKLATRRQLRALDLRPGGADPVAVLYVRHNGSGRVNFASLYLIERAVPVRPMTPGRWTALAKANLARRLCRRCGRDPLYVLPTSTRLCWPCFEIENTDQSQEAA</sequence>
<dbReference type="Proteomes" id="UP000218505">
    <property type="component" value="Chromosome"/>
</dbReference>
<dbReference type="InterPro" id="IPR048142">
    <property type="entry name" value="QRL_CxxC_CxxC"/>
</dbReference>
<keyword evidence="2" id="KW-1185">Reference proteome</keyword>
<protein>
    <submittedName>
        <fullName evidence="1">Uncharacterized protein</fullName>
    </submittedName>
</protein>
<evidence type="ECO:0000313" key="2">
    <source>
        <dbReference type="Proteomes" id="UP000218505"/>
    </source>
</evidence>